<dbReference type="InterPro" id="IPR021109">
    <property type="entry name" value="Peptidase_aspartic_dom_sf"/>
</dbReference>
<evidence type="ECO:0000259" key="1">
    <source>
        <dbReference type="Pfam" id="PF09668"/>
    </source>
</evidence>
<dbReference type="InParanoid" id="T1I4S9"/>
<sequence>MLNEQPLMENETNSLNVDLKNLVFFPKTKKINNTRAADLNVKTLVQERKNSEAKNLADYKKEFIYIITHLLSNDIEFLCYFEKIDPVTINALLNHQLKPNDLIELFQLYLNTSEFIINPSTEAIRHRLTNSDMQTIVHKNVRNHRKAARILLPEFFNHTQWLYINCKVNGFPAIALVDSAAEITTMTETLAQKIGCLRLVDSKYGGSAKGLGTQRIHGRINLALLTIEDVVFLASFAIVNTDHVEIIIGLDNLKKHKCLIDFGNNLLHIKATNTKTPFLKNDELPPSLRRITSNQTESW</sequence>
<organism evidence="2 3">
    <name type="scientific">Rhodnius prolixus</name>
    <name type="common">Triatomid bug</name>
    <dbReference type="NCBI Taxonomy" id="13249"/>
    <lineage>
        <taxon>Eukaryota</taxon>
        <taxon>Metazoa</taxon>
        <taxon>Ecdysozoa</taxon>
        <taxon>Arthropoda</taxon>
        <taxon>Hexapoda</taxon>
        <taxon>Insecta</taxon>
        <taxon>Pterygota</taxon>
        <taxon>Neoptera</taxon>
        <taxon>Paraneoptera</taxon>
        <taxon>Hemiptera</taxon>
        <taxon>Heteroptera</taxon>
        <taxon>Panheteroptera</taxon>
        <taxon>Cimicomorpha</taxon>
        <taxon>Reduviidae</taxon>
        <taxon>Triatominae</taxon>
        <taxon>Rhodnius</taxon>
    </lineage>
</organism>
<dbReference type="EMBL" id="ACPB03006992">
    <property type="status" value="NOT_ANNOTATED_CDS"/>
    <property type="molecule type" value="Genomic_DNA"/>
</dbReference>
<dbReference type="AlphaFoldDB" id="T1I4S9"/>
<accession>T1I4S9</accession>
<reference evidence="2" key="1">
    <citation type="submission" date="2015-05" db="UniProtKB">
        <authorList>
            <consortium name="EnsemblMetazoa"/>
        </authorList>
    </citation>
    <scope>IDENTIFICATION</scope>
</reference>
<dbReference type="eggNOG" id="KOG0012">
    <property type="taxonomic scope" value="Eukaryota"/>
</dbReference>
<name>T1I4S9_RHOPR</name>
<dbReference type="InterPro" id="IPR019103">
    <property type="entry name" value="Peptidase_aspartic_DDI1-type"/>
</dbReference>
<dbReference type="EnsemblMetazoa" id="RPRC011298-RA">
    <property type="protein sequence ID" value="RPRC011298-PA"/>
    <property type="gene ID" value="RPRC011298"/>
</dbReference>
<dbReference type="STRING" id="13249.T1I4S9"/>
<dbReference type="Gene3D" id="2.40.70.10">
    <property type="entry name" value="Acid Proteases"/>
    <property type="match status" value="1"/>
</dbReference>
<dbReference type="PANTHER" id="PTHR15397">
    <property type="entry name" value="SODIUM-GLUCOSE COTRANSPORTER REGULATORY PROTEIN -RELATED"/>
    <property type="match status" value="1"/>
</dbReference>
<protein>
    <submittedName>
        <fullName evidence="2">Asp_protease domain-containing protein</fullName>
    </submittedName>
</protein>
<dbReference type="Pfam" id="PF09668">
    <property type="entry name" value="Asp_protease"/>
    <property type="match status" value="1"/>
</dbReference>
<dbReference type="PANTHER" id="PTHR15397:SF3">
    <property type="entry name" value="DNA DAMAGE INDUCIBLE 1 HOMOLOG 2"/>
    <property type="match status" value="1"/>
</dbReference>
<dbReference type="HOGENOM" id="CLU_931617_0_0_1"/>
<keyword evidence="3" id="KW-1185">Reference proteome</keyword>
<dbReference type="GO" id="GO:0006508">
    <property type="term" value="P:proteolysis"/>
    <property type="evidence" value="ECO:0007669"/>
    <property type="project" value="InterPro"/>
</dbReference>
<evidence type="ECO:0000313" key="2">
    <source>
        <dbReference type="EnsemblMetazoa" id="RPRC011298-PA"/>
    </source>
</evidence>
<dbReference type="SUPFAM" id="SSF50630">
    <property type="entry name" value="Acid proteases"/>
    <property type="match status" value="1"/>
</dbReference>
<dbReference type="VEuPathDB" id="VectorBase:RPRC011298"/>
<evidence type="ECO:0000313" key="3">
    <source>
        <dbReference type="Proteomes" id="UP000015103"/>
    </source>
</evidence>
<feature type="domain" description="Aspartic peptidase DDI1-type" evidence="1">
    <location>
        <begin position="153"/>
        <end position="261"/>
    </location>
</feature>
<dbReference type="Proteomes" id="UP000015103">
    <property type="component" value="Unassembled WGS sequence"/>
</dbReference>
<dbReference type="GO" id="GO:0004190">
    <property type="term" value="F:aspartic-type endopeptidase activity"/>
    <property type="evidence" value="ECO:0007669"/>
    <property type="project" value="InterPro"/>
</dbReference>
<proteinExistence type="predicted"/>